<dbReference type="InterPro" id="IPR000182">
    <property type="entry name" value="GNAT_dom"/>
</dbReference>
<dbReference type="Pfam" id="PF12802">
    <property type="entry name" value="MarR_2"/>
    <property type="match status" value="1"/>
</dbReference>
<evidence type="ECO:0000259" key="2">
    <source>
        <dbReference type="PROSITE" id="PS50995"/>
    </source>
</evidence>
<dbReference type="InterPro" id="IPR036388">
    <property type="entry name" value="WH-like_DNA-bd_sf"/>
</dbReference>
<feature type="domain" description="N-acetyltransferase" evidence="3">
    <location>
        <begin position="168"/>
        <end position="312"/>
    </location>
</feature>
<dbReference type="PROSITE" id="PS51186">
    <property type="entry name" value="GNAT"/>
    <property type="match status" value="1"/>
</dbReference>
<comment type="caution">
    <text evidence="4">The sequence shown here is derived from an EMBL/GenBank/DDBJ whole genome shotgun (WGS) entry which is preliminary data.</text>
</comment>
<dbReference type="PANTHER" id="PTHR13947">
    <property type="entry name" value="GNAT FAMILY N-ACETYLTRANSFERASE"/>
    <property type="match status" value="1"/>
</dbReference>
<dbReference type="SMART" id="SM00347">
    <property type="entry name" value="HTH_MARR"/>
    <property type="match status" value="1"/>
</dbReference>
<dbReference type="GO" id="GO:0003700">
    <property type="term" value="F:DNA-binding transcription factor activity"/>
    <property type="evidence" value="ECO:0007669"/>
    <property type="project" value="InterPro"/>
</dbReference>
<dbReference type="PROSITE" id="PS50995">
    <property type="entry name" value="HTH_MARR_2"/>
    <property type="match status" value="1"/>
</dbReference>
<evidence type="ECO:0000259" key="3">
    <source>
        <dbReference type="PROSITE" id="PS51186"/>
    </source>
</evidence>
<accession>A0A811GAZ6</accession>
<evidence type="ECO:0000313" key="5">
    <source>
        <dbReference type="Proteomes" id="UP000489961"/>
    </source>
</evidence>
<name>A0A811GAZ6_9GAMM</name>
<dbReference type="InterPro" id="IPR050769">
    <property type="entry name" value="NAT_camello-type"/>
</dbReference>
<evidence type="ECO:0000313" key="4">
    <source>
        <dbReference type="EMBL" id="CAB1217275.1"/>
    </source>
</evidence>
<sequence length="316" mass="35241">MSVHPEIIESIRSASRQMVRELGFMNSTLAATNYSPSVIHTLLELEKQKTMTAAQIADFLGLEKSSISRMVNKLIQEHELQESVSDHDGRMKLLSLTSKGRNTVQKINEFGQMQVNTAMEYLMPLSQQKVADGLNLYASALQSARLASQVAEKSSIQIKKGYIPGVVGRITEMHANFYSKHSGFGQFFESQVATGVAEFVSRLDHSCNHIWTACLDGKIVGSIAIDGEDLGQGEAHLRWFILDDDCRGYGVGRELLSQAMKFCDEQGFTATHLWTFKGLDAARKLYEAFDFKLVSDESGNQWGTIVSEQKFTRLKV</sequence>
<protein>
    <submittedName>
        <fullName evidence="4">Acetyltransferase (GNAT) family protein</fullName>
    </submittedName>
</protein>
<proteinExistence type="predicted"/>
<organism evidence="4 5">
    <name type="scientific">Acinetobacter bouvetii</name>
    <dbReference type="NCBI Taxonomy" id="202951"/>
    <lineage>
        <taxon>Bacteria</taxon>
        <taxon>Pseudomonadati</taxon>
        <taxon>Pseudomonadota</taxon>
        <taxon>Gammaproteobacteria</taxon>
        <taxon>Moraxellales</taxon>
        <taxon>Moraxellaceae</taxon>
        <taxon>Acinetobacter</taxon>
    </lineage>
</organism>
<dbReference type="GO" id="GO:0008080">
    <property type="term" value="F:N-acetyltransferase activity"/>
    <property type="evidence" value="ECO:0007669"/>
    <property type="project" value="InterPro"/>
</dbReference>
<dbReference type="CDD" id="cd04301">
    <property type="entry name" value="NAT_SF"/>
    <property type="match status" value="1"/>
</dbReference>
<keyword evidence="1 4" id="KW-0808">Transferase</keyword>
<evidence type="ECO:0000256" key="1">
    <source>
        <dbReference type="ARBA" id="ARBA00022679"/>
    </source>
</evidence>
<dbReference type="Gene3D" id="3.40.630.30">
    <property type="match status" value="1"/>
</dbReference>
<dbReference type="SUPFAM" id="SSF46785">
    <property type="entry name" value="Winged helix' DNA-binding domain"/>
    <property type="match status" value="1"/>
</dbReference>
<dbReference type="RefSeq" id="WP_174559932.1">
    <property type="nucleotide sequence ID" value="NZ_CADDTS010000034.1"/>
</dbReference>
<dbReference type="Gene3D" id="1.10.10.10">
    <property type="entry name" value="Winged helix-like DNA-binding domain superfamily/Winged helix DNA-binding domain"/>
    <property type="match status" value="1"/>
</dbReference>
<dbReference type="Proteomes" id="UP000489961">
    <property type="component" value="Unassembled WGS sequence"/>
</dbReference>
<reference evidence="4 5" key="1">
    <citation type="submission" date="2020-02" db="EMBL/GenBank/DDBJ databases">
        <authorList>
            <person name="Chaudhuri R."/>
        </authorList>
    </citation>
    <scope>NUCLEOTIDE SEQUENCE [LARGE SCALE GENOMIC DNA]</scope>
    <source>
        <strain evidence="4">SFB21</strain>
    </source>
</reference>
<dbReference type="SUPFAM" id="SSF55729">
    <property type="entry name" value="Acyl-CoA N-acyltransferases (Nat)"/>
    <property type="match status" value="1"/>
</dbReference>
<feature type="domain" description="HTH marR-type" evidence="2">
    <location>
        <begin position="4"/>
        <end position="142"/>
    </location>
</feature>
<dbReference type="InterPro" id="IPR016181">
    <property type="entry name" value="Acyl_CoA_acyltransferase"/>
</dbReference>
<dbReference type="InterPro" id="IPR036390">
    <property type="entry name" value="WH_DNA-bd_sf"/>
</dbReference>
<gene>
    <name evidence="4" type="ORF">SFB21_2065</name>
</gene>
<dbReference type="PANTHER" id="PTHR13947:SF37">
    <property type="entry name" value="LD18367P"/>
    <property type="match status" value="1"/>
</dbReference>
<dbReference type="Pfam" id="PF00583">
    <property type="entry name" value="Acetyltransf_1"/>
    <property type="match status" value="1"/>
</dbReference>
<dbReference type="EMBL" id="CADDTS010000034">
    <property type="protein sequence ID" value="CAB1217275.1"/>
    <property type="molecule type" value="Genomic_DNA"/>
</dbReference>
<dbReference type="AlphaFoldDB" id="A0A811GAZ6"/>
<dbReference type="InterPro" id="IPR000835">
    <property type="entry name" value="HTH_MarR-typ"/>
</dbReference>